<proteinExistence type="predicted"/>
<dbReference type="AlphaFoldDB" id="A0A8X6NFH5"/>
<dbReference type="EMBL" id="BMAW01009045">
    <property type="protein sequence ID" value="GFT11796.1"/>
    <property type="molecule type" value="Genomic_DNA"/>
</dbReference>
<sequence>MVEKKSGKKKKKKVRLSIKAKEPSAKTVFKEKVTELEGELEHISGELEEEEKLVEDLKRQHEDEITSKEACVEYLKRVLQGVNEDLILAQERLEFVRDLKELTQQRAENLSRNLQRNCQVKRSIFLQQQAELEEKLSRLEDLRQKRSTQLNRLKQVEGDLEAQISTNRKEHRKENKTHVNELLQKREHFISLVNSYCSDSREVFEVSLPVYAKYQVKENIRQRTRCYEASEDLLALQDKGRDLKKAYKTLNIELGTQKSAETRLKILEDHLEDKHQCLLEEGAHLQKKYGNSQADIKTILSEIRKVGRKIARIENKLVNAKNILRDQGKYQKSLEKLLEKKLDMNGLMASKILRAAQMFKAKVTEVENKKSSLDFDLLKQMHMLLEDDN</sequence>
<gene>
    <name evidence="2" type="primary">NCL1_10704</name>
    <name evidence="2" type="ORF">NPIL_316301</name>
</gene>
<keyword evidence="1" id="KW-0175">Coiled coil</keyword>
<name>A0A8X6NFH5_NEPPI</name>
<accession>A0A8X6NFH5</accession>
<evidence type="ECO:0000256" key="1">
    <source>
        <dbReference type="SAM" id="Coils"/>
    </source>
</evidence>
<dbReference type="Proteomes" id="UP000887013">
    <property type="component" value="Unassembled WGS sequence"/>
</dbReference>
<feature type="coiled-coil region" evidence="1">
    <location>
        <begin position="33"/>
        <end position="67"/>
    </location>
</feature>
<dbReference type="OrthoDB" id="6427711at2759"/>
<keyword evidence="3" id="KW-1185">Reference proteome</keyword>
<organism evidence="2 3">
    <name type="scientific">Nephila pilipes</name>
    <name type="common">Giant wood spider</name>
    <name type="synonym">Nephila maculata</name>
    <dbReference type="NCBI Taxonomy" id="299642"/>
    <lineage>
        <taxon>Eukaryota</taxon>
        <taxon>Metazoa</taxon>
        <taxon>Ecdysozoa</taxon>
        <taxon>Arthropoda</taxon>
        <taxon>Chelicerata</taxon>
        <taxon>Arachnida</taxon>
        <taxon>Araneae</taxon>
        <taxon>Araneomorphae</taxon>
        <taxon>Entelegynae</taxon>
        <taxon>Araneoidea</taxon>
        <taxon>Nephilidae</taxon>
        <taxon>Nephila</taxon>
    </lineage>
</organism>
<comment type="caution">
    <text evidence="2">The sequence shown here is derived from an EMBL/GenBank/DDBJ whole genome shotgun (WGS) entry which is preliminary data.</text>
</comment>
<reference evidence="2" key="1">
    <citation type="submission" date="2020-08" db="EMBL/GenBank/DDBJ databases">
        <title>Multicomponent nature underlies the extraordinary mechanical properties of spider dragline silk.</title>
        <authorList>
            <person name="Kono N."/>
            <person name="Nakamura H."/>
            <person name="Mori M."/>
            <person name="Yoshida Y."/>
            <person name="Ohtoshi R."/>
            <person name="Malay A.D."/>
            <person name="Moran D.A.P."/>
            <person name="Tomita M."/>
            <person name="Numata K."/>
            <person name="Arakawa K."/>
        </authorList>
    </citation>
    <scope>NUCLEOTIDE SEQUENCE</scope>
</reference>
<evidence type="ECO:0000313" key="2">
    <source>
        <dbReference type="EMBL" id="GFT11796.1"/>
    </source>
</evidence>
<evidence type="ECO:0000313" key="3">
    <source>
        <dbReference type="Proteomes" id="UP000887013"/>
    </source>
</evidence>
<protein>
    <submittedName>
        <fullName evidence="2">Uncharacterized protein</fullName>
    </submittedName>
</protein>
<feature type="coiled-coil region" evidence="1">
    <location>
        <begin position="93"/>
        <end position="159"/>
    </location>
</feature>